<proteinExistence type="inferred from homology"/>
<organism evidence="12 13">
    <name type="scientific">Xanthomonas hortorum pv. hederae</name>
    <dbReference type="NCBI Taxonomy" id="453603"/>
    <lineage>
        <taxon>Bacteria</taxon>
        <taxon>Pseudomonadati</taxon>
        <taxon>Pseudomonadota</taxon>
        <taxon>Gammaproteobacteria</taxon>
        <taxon>Lysobacterales</taxon>
        <taxon>Lysobacteraceae</taxon>
        <taxon>Xanthomonas</taxon>
    </lineage>
</organism>
<dbReference type="InterPro" id="IPR002508">
    <property type="entry name" value="MurNAc-LAA_cat"/>
</dbReference>
<dbReference type="InterPro" id="IPR021731">
    <property type="entry name" value="AMIN_dom"/>
</dbReference>
<keyword evidence="6" id="KW-0574">Periplasm</keyword>
<sequence>MTPGIRQFCVSALTASLSLAVFAAWAGEIKSVGVSTGATGTRAEIQLAGSGGFKTLSLANPNRLVVDFPDSAGVRGLKLPGAAGLVTSVRTGQPVPGTFRVVFELATPVTPLKPQMQTLGSASTLVIEWPGDPTPVASTAATTTTAPTAMPVPRPVTAQPVNAQAEAARATAALAASAQRASSAPPPQAPAPVPVPYVPASAMPTVTTAPVPTTVATGVPTPRPGVATSAVTTSTAMPASAGSNTPNRVTVTTANAPTGVAMTGGSASPAAILNGGTAPMGVAPGNTAAAMPNAASGVVAGTDSDDIPPRPVLPSEASRIKMAPGMRPLIVAIDPGHGGQDPGAMGPTGKREKDVTLAVGRELARQINATPGMKAYMTRDTDVFIPLPMRAQKARAAKADIFISIHADAAENRSATGSSVYVLSTKGASSQRARWLADKENAADLVGGVRLQQTESTLANVLLDLAQSGHMKASEDAAGHVLGGLKRIGNNHKPFLERANFAVLRTSDMPAMLVETAFISNPDEERRLIDPAYQRKIASAVLDGIDTFFTRQPPPGTLFAARAQAEADASAGTVAGGSR</sequence>
<dbReference type="Gene3D" id="2.60.40.3500">
    <property type="match status" value="1"/>
</dbReference>
<dbReference type="AlphaFoldDB" id="A0A9X4H4D0"/>
<name>A0A9X4H4D0_9XANT</name>
<feature type="chain" id="PRO_5040957126" description="N-acetylmuramoyl-L-alanine amidase AmiC" evidence="10">
    <location>
        <begin position="27"/>
        <end position="579"/>
    </location>
</feature>
<comment type="catalytic activity">
    <reaction evidence="1">
        <text>Hydrolyzes the link between N-acetylmuramoyl residues and L-amino acid residues in certain cell-wall glycopeptides.</text>
        <dbReference type="EC" id="3.5.1.28"/>
    </reaction>
</comment>
<dbReference type="FunFam" id="3.40.630.40:FF:000001">
    <property type="entry name" value="N-acetylmuramoyl-L-alanine amidase"/>
    <property type="match status" value="1"/>
</dbReference>
<dbReference type="GO" id="GO:0071555">
    <property type="term" value="P:cell wall organization"/>
    <property type="evidence" value="ECO:0007669"/>
    <property type="project" value="UniProtKB-KW"/>
</dbReference>
<dbReference type="InterPro" id="IPR050695">
    <property type="entry name" value="N-acetylmuramoyl_amidase_3"/>
</dbReference>
<dbReference type="Gene3D" id="3.40.630.40">
    <property type="entry name" value="Zn-dependent exopeptidases"/>
    <property type="match status" value="1"/>
</dbReference>
<keyword evidence="5 10" id="KW-0732">Signal</keyword>
<evidence type="ECO:0000256" key="8">
    <source>
        <dbReference type="ARBA" id="ARBA00023316"/>
    </source>
</evidence>
<dbReference type="GO" id="GO:0009253">
    <property type="term" value="P:peptidoglycan catabolic process"/>
    <property type="evidence" value="ECO:0007669"/>
    <property type="project" value="InterPro"/>
</dbReference>
<dbReference type="RefSeq" id="WP_104550054.1">
    <property type="nucleotide sequence ID" value="NZ_CP168173.1"/>
</dbReference>
<evidence type="ECO:0000256" key="4">
    <source>
        <dbReference type="ARBA" id="ARBA00011901"/>
    </source>
</evidence>
<dbReference type="Pfam" id="PF01520">
    <property type="entry name" value="Amidase_3"/>
    <property type="match status" value="1"/>
</dbReference>
<dbReference type="Proteomes" id="UP001140230">
    <property type="component" value="Unassembled WGS sequence"/>
</dbReference>
<comment type="subcellular location">
    <subcellularLocation>
        <location evidence="2">Periplasm</location>
    </subcellularLocation>
</comment>
<evidence type="ECO:0000256" key="9">
    <source>
        <dbReference type="ARBA" id="ARBA00074581"/>
    </source>
</evidence>
<accession>A0A9X4H4D0</accession>
<reference evidence="12" key="2">
    <citation type="submission" date="2022-08" db="EMBL/GenBank/DDBJ databases">
        <authorList>
            <person name="Iruegas-Bocardo F."/>
            <person name="Weisberg A.J."/>
            <person name="Riutta E.R."/>
            <person name="Kilday K."/>
            <person name="Bonkowski J.C."/>
            <person name="Creswell T."/>
            <person name="Daughtrey M.L."/>
            <person name="Rane K."/>
            <person name="Grunwald N.J."/>
            <person name="Chang J.H."/>
            <person name="Putnam M.L."/>
        </authorList>
    </citation>
    <scope>NUCLEOTIDE SEQUENCE</scope>
    <source>
        <strain evidence="12">22-338</strain>
    </source>
</reference>
<dbReference type="Pfam" id="PF11741">
    <property type="entry name" value="AMIN"/>
    <property type="match status" value="1"/>
</dbReference>
<dbReference type="EC" id="3.5.1.28" evidence="4"/>
<evidence type="ECO:0000313" key="13">
    <source>
        <dbReference type="Proteomes" id="UP001140230"/>
    </source>
</evidence>
<dbReference type="GO" id="GO:0008745">
    <property type="term" value="F:N-acetylmuramoyl-L-alanine amidase activity"/>
    <property type="evidence" value="ECO:0007669"/>
    <property type="project" value="UniProtKB-EC"/>
</dbReference>
<gene>
    <name evidence="12" type="ORF">NY667_09935</name>
</gene>
<comment type="caution">
    <text evidence="12">The sequence shown here is derived from an EMBL/GenBank/DDBJ whole genome shotgun (WGS) entry which is preliminary data.</text>
</comment>
<dbReference type="CDD" id="cd02696">
    <property type="entry name" value="MurNAc-LAA"/>
    <property type="match status" value="1"/>
</dbReference>
<evidence type="ECO:0000256" key="7">
    <source>
        <dbReference type="ARBA" id="ARBA00022801"/>
    </source>
</evidence>
<dbReference type="EMBL" id="JANWTP010000026">
    <property type="protein sequence ID" value="MDC8638141.1"/>
    <property type="molecule type" value="Genomic_DNA"/>
</dbReference>
<evidence type="ECO:0000256" key="2">
    <source>
        <dbReference type="ARBA" id="ARBA00004418"/>
    </source>
</evidence>
<evidence type="ECO:0000256" key="6">
    <source>
        <dbReference type="ARBA" id="ARBA00022764"/>
    </source>
</evidence>
<protein>
    <recommendedName>
        <fullName evidence="9">N-acetylmuramoyl-L-alanine amidase AmiC</fullName>
        <ecNumber evidence="4">3.5.1.28</ecNumber>
    </recommendedName>
</protein>
<keyword evidence="7" id="KW-0378">Hydrolase</keyword>
<reference evidence="12" key="1">
    <citation type="journal article" date="2022" name="Phytopathology">
        <title>Whole genome sequencing-based tracing of a 2022 introduction and outbreak of Xanthomonas hortorum pv. pelargonii.</title>
        <authorList>
            <person name="Iruegas Bocardo F."/>
            <person name="Weisberg A.J."/>
            <person name="Riutta E.R."/>
            <person name="Kilday K.B."/>
            <person name="Bonkowski J.C."/>
            <person name="Creswell T.C."/>
            <person name="Daughtrey M."/>
            <person name="Rane K.K."/>
            <person name="Grunwald N.J."/>
            <person name="Chang J.H."/>
            <person name="Putnam M."/>
        </authorList>
    </citation>
    <scope>NUCLEOTIDE SEQUENCE</scope>
    <source>
        <strain evidence="12">22-338</strain>
    </source>
</reference>
<comment type="similarity">
    <text evidence="3">Belongs to the N-acetylmuramoyl-L-alanine amidase 3 family.</text>
</comment>
<dbReference type="PANTHER" id="PTHR30404:SF0">
    <property type="entry name" value="N-ACETYLMURAMOYL-L-ALANINE AMIDASE AMIC"/>
    <property type="match status" value="1"/>
</dbReference>
<evidence type="ECO:0000256" key="3">
    <source>
        <dbReference type="ARBA" id="ARBA00010860"/>
    </source>
</evidence>
<evidence type="ECO:0000313" key="12">
    <source>
        <dbReference type="EMBL" id="MDC8638141.1"/>
    </source>
</evidence>
<evidence type="ECO:0000256" key="10">
    <source>
        <dbReference type="SAM" id="SignalP"/>
    </source>
</evidence>
<evidence type="ECO:0000256" key="1">
    <source>
        <dbReference type="ARBA" id="ARBA00001561"/>
    </source>
</evidence>
<dbReference type="SUPFAM" id="SSF53187">
    <property type="entry name" value="Zn-dependent exopeptidases"/>
    <property type="match status" value="1"/>
</dbReference>
<dbReference type="GO" id="GO:0030288">
    <property type="term" value="C:outer membrane-bounded periplasmic space"/>
    <property type="evidence" value="ECO:0007669"/>
    <property type="project" value="TreeGrafter"/>
</dbReference>
<feature type="signal peptide" evidence="10">
    <location>
        <begin position="1"/>
        <end position="26"/>
    </location>
</feature>
<evidence type="ECO:0000256" key="5">
    <source>
        <dbReference type="ARBA" id="ARBA00022729"/>
    </source>
</evidence>
<feature type="domain" description="MurNAc-LAA" evidence="11">
    <location>
        <begin position="391"/>
        <end position="546"/>
    </location>
</feature>
<dbReference type="SMART" id="SM00646">
    <property type="entry name" value="Ami_3"/>
    <property type="match status" value="1"/>
</dbReference>
<dbReference type="PANTHER" id="PTHR30404">
    <property type="entry name" value="N-ACETYLMURAMOYL-L-ALANINE AMIDASE"/>
    <property type="match status" value="1"/>
</dbReference>
<keyword evidence="8" id="KW-0961">Cell wall biogenesis/degradation</keyword>
<evidence type="ECO:0000259" key="11">
    <source>
        <dbReference type="SMART" id="SM00646"/>
    </source>
</evidence>